<sequence length="82" mass="9318">MNTYRLLNIIGLGSILSVIVYFVAYAHEYSKEKIISGLVFYFAATVIYFLFLFLYHKSKLGQKITLYGLSAIALVLIYLLLG</sequence>
<feature type="transmembrane region" description="Helical" evidence="1">
    <location>
        <begin position="38"/>
        <end position="58"/>
    </location>
</feature>
<keyword evidence="1" id="KW-1133">Transmembrane helix</keyword>
<gene>
    <name evidence="2" type="ORF">BME96_05560</name>
</gene>
<feature type="transmembrane region" description="Helical" evidence="1">
    <location>
        <begin position="6"/>
        <end position="26"/>
    </location>
</feature>
<keyword evidence="1" id="KW-0812">Transmembrane</keyword>
<evidence type="ECO:0000256" key="1">
    <source>
        <dbReference type="SAM" id="Phobius"/>
    </source>
</evidence>
<evidence type="ECO:0000313" key="3">
    <source>
        <dbReference type="Proteomes" id="UP000182945"/>
    </source>
</evidence>
<proteinExistence type="predicted"/>
<dbReference type="KEGG" id="vhl:BME96_05560"/>
<accession>A0AAC9NKG9</accession>
<keyword evidence="1" id="KW-0472">Membrane</keyword>
<protein>
    <submittedName>
        <fullName evidence="2">Uncharacterized protein</fullName>
    </submittedName>
</protein>
<organism evidence="2 3">
    <name type="scientific">Virgibacillus halodenitrificans</name>
    <name type="common">Bacillus halodenitrificans</name>
    <dbReference type="NCBI Taxonomy" id="1482"/>
    <lineage>
        <taxon>Bacteria</taxon>
        <taxon>Bacillati</taxon>
        <taxon>Bacillota</taxon>
        <taxon>Bacilli</taxon>
        <taxon>Bacillales</taxon>
        <taxon>Bacillaceae</taxon>
        <taxon>Virgibacillus</taxon>
    </lineage>
</organism>
<dbReference type="EMBL" id="CP017962">
    <property type="protein sequence ID" value="APC47664.1"/>
    <property type="molecule type" value="Genomic_DNA"/>
</dbReference>
<name>A0AAC9NKG9_VIRHA</name>
<feature type="transmembrane region" description="Helical" evidence="1">
    <location>
        <begin position="64"/>
        <end position="81"/>
    </location>
</feature>
<evidence type="ECO:0000313" key="2">
    <source>
        <dbReference type="EMBL" id="APC47664.1"/>
    </source>
</evidence>
<dbReference type="AlphaFoldDB" id="A0AAC9NKG9"/>
<dbReference type="Proteomes" id="UP000182945">
    <property type="component" value="Chromosome"/>
</dbReference>
<reference evidence="2 3" key="1">
    <citation type="submission" date="2016-11" db="EMBL/GenBank/DDBJ databases">
        <title>Complete genome sequencing of Virgibacillus halodenitrificans PDB-F2.</title>
        <authorList>
            <person name="Sun Z."/>
            <person name="Zhou Y."/>
            <person name="Li H."/>
        </authorList>
    </citation>
    <scope>NUCLEOTIDE SEQUENCE [LARGE SCALE GENOMIC DNA]</scope>
    <source>
        <strain evidence="2 3">PDB-F2</strain>
    </source>
</reference>